<organism evidence="7 8">
    <name type="scientific">Nostoc flagelliforme CCNUN1</name>
    <dbReference type="NCBI Taxonomy" id="2038116"/>
    <lineage>
        <taxon>Bacteria</taxon>
        <taxon>Bacillati</taxon>
        <taxon>Cyanobacteriota</taxon>
        <taxon>Cyanophyceae</taxon>
        <taxon>Nostocales</taxon>
        <taxon>Nostocaceae</taxon>
        <taxon>Nostoc</taxon>
    </lineage>
</organism>
<comment type="similarity">
    <text evidence="5">Belongs to the bacterial solute-binding protein 9 family.</text>
</comment>
<gene>
    <name evidence="7" type="ORF">COO91_03582</name>
</gene>
<reference evidence="7 8" key="1">
    <citation type="submission" date="2017-11" db="EMBL/GenBank/DDBJ databases">
        <title>Complete genome of a free-living desiccation-tolerant cyanobacterium and its photosynthetic adaptation to extreme terrestrial habitat.</title>
        <authorList>
            <person name="Shang J."/>
        </authorList>
    </citation>
    <scope>NUCLEOTIDE SEQUENCE [LARGE SCALE GENOMIC DNA]</scope>
    <source>
        <strain evidence="7 8">CCNUN1</strain>
    </source>
</reference>
<dbReference type="AlphaFoldDB" id="A0A2K8SQ93"/>
<name>A0A2K8SQ93_9NOSO</name>
<keyword evidence="3" id="KW-0479">Metal-binding</keyword>
<accession>A0A2K8SQ93</accession>
<feature type="signal peptide" evidence="6">
    <location>
        <begin position="1"/>
        <end position="30"/>
    </location>
</feature>
<dbReference type="SUPFAM" id="SSF53807">
    <property type="entry name" value="Helical backbone' metal receptor"/>
    <property type="match status" value="1"/>
</dbReference>
<dbReference type="PRINTS" id="PR00690">
    <property type="entry name" value="ADHESNFAMILY"/>
</dbReference>
<comment type="subcellular location">
    <subcellularLocation>
        <location evidence="1">Cell envelope</location>
    </subcellularLocation>
</comment>
<dbReference type="GO" id="GO:0030313">
    <property type="term" value="C:cell envelope"/>
    <property type="evidence" value="ECO:0007669"/>
    <property type="project" value="UniProtKB-SubCell"/>
</dbReference>
<dbReference type="InterPro" id="IPR006127">
    <property type="entry name" value="ZnuA-like"/>
</dbReference>
<dbReference type="PANTHER" id="PTHR42953:SF1">
    <property type="entry name" value="METAL-BINDING PROTEIN HI_0362-RELATED"/>
    <property type="match status" value="1"/>
</dbReference>
<dbReference type="KEGG" id="nfl:COO91_03582"/>
<evidence type="ECO:0000256" key="4">
    <source>
        <dbReference type="ARBA" id="ARBA00022729"/>
    </source>
</evidence>
<dbReference type="GO" id="GO:0030001">
    <property type="term" value="P:metal ion transport"/>
    <property type="evidence" value="ECO:0007669"/>
    <property type="project" value="InterPro"/>
</dbReference>
<dbReference type="Pfam" id="PF01297">
    <property type="entry name" value="ZnuA"/>
    <property type="match status" value="1"/>
</dbReference>
<dbReference type="Gene3D" id="3.40.50.1980">
    <property type="entry name" value="Nitrogenase molybdenum iron protein domain"/>
    <property type="match status" value="2"/>
</dbReference>
<dbReference type="InterPro" id="IPR006129">
    <property type="entry name" value="AdhesinB"/>
</dbReference>
<proteinExistence type="inferred from homology"/>
<dbReference type="PANTHER" id="PTHR42953">
    <property type="entry name" value="HIGH-AFFINITY ZINC UPTAKE SYSTEM PROTEIN ZNUA-RELATED"/>
    <property type="match status" value="1"/>
</dbReference>
<dbReference type="RefSeq" id="WP_100899222.1">
    <property type="nucleotide sequence ID" value="NZ_CAWNNC010000001.1"/>
</dbReference>
<evidence type="ECO:0000256" key="2">
    <source>
        <dbReference type="ARBA" id="ARBA00022448"/>
    </source>
</evidence>
<evidence type="ECO:0000256" key="6">
    <source>
        <dbReference type="SAM" id="SignalP"/>
    </source>
</evidence>
<dbReference type="InterPro" id="IPR050492">
    <property type="entry name" value="Bact_metal-bind_prot9"/>
</dbReference>
<protein>
    <submittedName>
        <fullName evidence="7">ABC-type Zn uptake system ZnuABC, Zn-binding component ZnuA</fullName>
    </submittedName>
</protein>
<dbReference type="PROSITE" id="PS51257">
    <property type="entry name" value="PROKAR_LIPOPROTEIN"/>
    <property type="match status" value="1"/>
</dbReference>
<evidence type="ECO:0000256" key="3">
    <source>
        <dbReference type="ARBA" id="ARBA00022723"/>
    </source>
</evidence>
<evidence type="ECO:0000313" key="7">
    <source>
        <dbReference type="EMBL" id="AUB37636.1"/>
    </source>
</evidence>
<evidence type="ECO:0000313" key="8">
    <source>
        <dbReference type="Proteomes" id="UP000232003"/>
    </source>
</evidence>
<dbReference type="OrthoDB" id="9793396at2"/>
<keyword evidence="8" id="KW-1185">Reference proteome</keyword>
<feature type="chain" id="PRO_5014894616" evidence="6">
    <location>
        <begin position="31"/>
        <end position="330"/>
    </location>
</feature>
<evidence type="ECO:0000256" key="5">
    <source>
        <dbReference type="RuleBase" id="RU003512"/>
    </source>
</evidence>
<evidence type="ECO:0000256" key="1">
    <source>
        <dbReference type="ARBA" id="ARBA00004196"/>
    </source>
</evidence>
<keyword evidence="2 5" id="KW-0813">Transport</keyword>
<sequence>MSKKLPSNNSFRAILVALAIGFAGCGNQTARTTFTQTTTQVNENLPRIVATTSVLCDLTRQVAGNTVNLTCLIDPSANPQFYKPKPEDRRAIEQANLILYSGYNLEPNLIKLIKGTKNTAPKIAVGQLAVSKPQRFQKGGNNVTNPHLWHNTKNTIRMVEVINSNLRKLESNDAEAYTNNTKRITNELTQLDSWIKSRISSIPAKQRKLVTTSDALSYYAKAYGIPLAGGLQSISNNENLTDARVKNLVTNIKRAKVSTIFPEAATNPNLLQSVARQAEVKISDRKLYAEGLGESGSEADTYQKMMIANTRTIVEGLGGTYLMFQAKAAN</sequence>
<dbReference type="EMBL" id="CP024785">
    <property type="protein sequence ID" value="AUB37636.1"/>
    <property type="molecule type" value="Genomic_DNA"/>
</dbReference>
<dbReference type="PRINTS" id="PR00691">
    <property type="entry name" value="ADHESINB"/>
</dbReference>
<dbReference type="GO" id="GO:0007155">
    <property type="term" value="P:cell adhesion"/>
    <property type="evidence" value="ECO:0007669"/>
    <property type="project" value="InterPro"/>
</dbReference>
<dbReference type="InterPro" id="IPR006128">
    <property type="entry name" value="Lipoprotein_PsaA-like"/>
</dbReference>
<keyword evidence="4 6" id="KW-0732">Signal</keyword>
<dbReference type="GO" id="GO:0046872">
    <property type="term" value="F:metal ion binding"/>
    <property type="evidence" value="ECO:0007669"/>
    <property type="project" value="UniProtKB-KW"/>
</dbReference>
<dbReference type="Proteomes" id="UP000232003">
    <property type="component" value="Chromosome"/>
</dbReference>